<organism evidence="1 2">
    <name type="scientific">Erythroxylum novogranatense</name>
    <dbReference type="NCBI Taxonomy" id="1862640"/>
    <lineage>
        <taxon>Eukaryota</taxon>
        <taxon>Viridiplantae</taxon>
        <taxon>Streptophyta</taxon>
        <taxon>Embryophyta</taxon>
        <taxon>Tracheophyta</taxon>
        <taxon>Spermatophyta</taxon>
        <taxon>Magnoliopsida</taxon>
        <taxon>eudicotyledons</taxon>
        <taxon>Gunneridae</taxon>
        <taxon>Pentapetalae</taxon>
        <taxon>rosids</taxon>
        <taxon>fabids</taxon>
        <taxon>Malpighiales</taxon>
        <taxon>Erythroxylaceae</taxon>
        <taxon>Erythroxylum</taxon>
    </lineage>
</organism>
<reference evidence="1 2" key="1">
    <citation type="submission" date="2021-09" db="EMBL/GenBank/DDBJ databases">
        <title>Genomic insights and catalytic innovation underlie evolution of tropane alkaloids biosynthesis.</title>
        <authorList>
            <person name="Wang Y.-J."/>
            <person name="Tian T."/>
            <person name="Huang J.-P."/>
            <person name="Huang S.-X."/>
        </authorList>
    </citation>
    <scope>NUCLEOTIDE SEQUENCE [LARGE SCALE GENOMIC DNA]</scope>
    <source>
        <strain evidence="1">KIB-2018</strain>
        <tissue evidence="1">Leaf</tissue>
    </source>
</reference>
<name>A0AAV8SBN7_9ROSI</name>
<accession>A0AAV8SBN7</accession>
<dbReference type="PANTHER" id="PTHR33702:SF5">
    <property type="entry name" value="OS01G0308600 PROTEIN"/>
    <property type="match status" value="1"/>
</dbReference>
<dbReference type="PANTHER" id="PTHR33702">
    <property type="entry name" value="BNAA09G40010D PROTEIN"/>
    <property type="match status" value="1"/>
</dbReference>
<comment type="caution">
    <text evidence="1">The sequence shown here is derived from an EMBL/GenBank/DDBJ whole genome shotgun (WGS) entry which is preliminary data.</text>
</comment>
<dbReference type="AlphaFoldDB" id="A0AAV8SBN7"/>
<protein>
    <submittedName>
        <fullName evidence="1">Uncharacterized protein</fullName>
    </submittedName>
</protein>
<evidence type="ECO:0000313" key="1">
    <source>
        <dbReference type="EMBL" id="KAJ8749431.1"/>
    </source>
</evidence>
<evidence type="ECO:0000313" key="2">
    <source>
        <dbReference type="Proteomes" id="UP001159364"/>
    </source>
</evidence>
<proteinExistence type="predicted"/>
<sequence length="141" mass="16580">MNRYFRRKNWYETIHRSGRRRISQVQLGTNQRKKRPWKIKIKLKLKLRLKPKKFFGWLRDSYVNMMLGLSRSQVVNSGYCGPVEDGTGRLGARPIKEYDQKMLIDVYKSMLQERGVQMMARNNVATTTRFGPVVKLAAIAE</sequence>
<dbReference type="EMBL" id="JAIWQS010000012">
    <property type="protein sequence ID" value="KAJ8749431.1"/>
    <property type="molecule type" value="Genomic_DNA"/>
</dbReference>
<gene>
    <name evidence="1" type="ORF">K2173_025475</name>
</gene>
<keyword evidence="2" id="KW-1185">Reference proteome</keyword>
<dbReference type="Proteomes" id="UP001159364">
    <property type="component" value="Linkage Group LG12"/>
</dbReference>